<organism evidence="1 2">
    <name type="scientific">Macrosiphum euphorbiae</name>
    <name type="common">potato aphid</name>
    <dbReference type="NCBI Taxonomy" id="13131"/>
    <lineage>
        <taxon>Eukaryota</taxon>
        <taxon>Metazoa</taxon>
        <taxon>Ecdysozoa</taxon>
        <taxon>Arthropoda</taxon>
        <taxon>Hexapoda</taxon>
        <taxon>Insecta</taxon>
        <taxon>Pterygota</taxon>
        <taxon>Neoptera</taxon>
        <taxon>Paraneoptera</taxon>
        <taxon>Hemiptera</taxon>
        <taxon>Sternorrhyncha</taxon>
        <taxon>Aphidomorpha</taxon>
        <taxon>Aphidoidea</taxon>
        <taxon>Aphididae</taxon>
        <taxon>Macrosiphini</taxon>
        <taxon>Macrosiphum</taxon>
    </lineage>
</organism>
<keyword evidence="2" id="KW-1185">Reference proteome</keyword>
<protein>
    <submittedName>
        <fullName evidence="1">Uncharacterized protein</fullName>
    </submittedName>
</protein>
<dbReference type="Proteomes" id="UP001160148">
    <property type="component" value="Unassembled WGS sequence"/>
</dbReference>
<sequence>MPFQQKSSKIPMDPQWLTMDPIRKCSQYYPDKIAMLALLRDWNMEFLHQTLVDQFITITVLKLMKKDDIELITNKFPLGVKILFNYNLQKWQKQNPI</sequence>
<name>A0AAV0XIH5_9HEMI</name>
<evidence type="ECO:0000313" key="1">
    <source>
        <dbReference type="EMBL" id="CAI6367622.1"/>
    </source>
</evidence>
<dbReference type="AlphaFoldDB" id="A0AAV0XIH5"/>
<evidence type="ECO:0000313" key="2">
    <source>
        <dbReference type="Proteomes" id="UP001160148"/>
    </source>
</evidence>
<proteinExistence type="predicted"/>
<reference evidence="1 2" key="1">
    <citation type="submission" date="2023-01" db="EMBL/GenBank/DDBJ databases">
        <authorList>
            <person name="Whitehead M."/>
        </authorList>
    </citation>
    <scope>NUCLEOTIDE SEQUENCE [LARGE SCALE GENOMIC DNA]</scope>
</reference>
<dbReference type="EMBL" id="CARXXK010000005">
    <property type="protein sequence ID" value="CAI6367622.1"/>
    <property type="molecule type" value="Genomic_DNA"/>
</dbReference>
<comment type="caution">
    <text evidence="1">The sequence shown here is derived from an EMBL/GenBank/DDBJ whole genome shotgun (WGS) entry which is preliminary data.</text>
</comment>
<gene>
    <name evidence="1" type="ORF">MEUPH1_LOCUS22079</name>
</gene>
<accession>A0AAV0XIH5</accession>